<proteinExistence type="predicted"/>
<reference evidence="1 2" key="1">
    <citation type="submission" date="2013-09" db="EMBL/GenBank/DDBJ databases">
        <title>Whole genome sequencing of Halarchaeum acidiphilum strain MH1-52-1.</title>
        <authorList>
            <person name="Shimane Y."/>
            <person name="Minegishi H."/>
            <person name="Nishi S."/>
            <person name="Echigo A."/>
            <person name="Shuto A."/>
            <person name="Konishi M."/>
            <person name="Ito T."/>
            <person name="Ohkuma M."/>
            <person name="Ohta Y."/>
            <person name="Nagano Y."/>
            <person name="Tsubouchi T."/>
            <person name="Mori K."/>
            <person name="Usui K."/>
            <person name="Kamekura M."/>
            <person name="Usami R."/>
            <person name="Takaki Y."/>
            <person name="Hatada Y."/>
        </authorList>
    </citation>
    <scope>NUCLEOTIDE SEQUENCE [LARGE SCALE GENOMIC DNA]</scope>
    <source>
        <strain evidence="1 2">JCM 16109</strain>
    </source>
</reference>
<gene>
    <name evidence="1" type="ORF">MBEHAL_1665</name>
</gene>
<dbReference type="EMBL" id="BATA01000039">
    <property type="protein sequence ID" value="GAD52905.1"/>
    <property type="molecule type" value="Genomic_DNA"/>
</dbReference>
<organism evidence="1 2">
    <name type="scientific">Halarchaeum acidiphilum MH1-52-1</name>
    <dbReference type="NCBI Taxonomy" id="1261545"/>
    <lineage>
        <taxon>Archaea</taxon>
        <taxon>Methanobacteriati</taxon>
        <taxon>Methanobacteriota</taxon>
        <taxon>Stenosarchaea group</taxon>
        <taxon>Halobacteria</taxon>
        <taxon>Halobacteriales</taxon>
        <taxon>Halobacteriaceae</taxon>
    </lineage>
</organism>
<comment type="caution">
    <text evidence="1">The sequence shown here is derived from an EMBL/GenBank/DDBJ whole genome shotgun (WGS) entry which is preliminary data.</text>
</comment>
<keyword evidence="2" id="KW-1185">Reference proteome</keyword>
<dbReference type="Proteomes" id="UP000016986">
    <property type="component" value="Unassembled WGS sequence"/>
</dbReference>
<evidence type="ECO:0000313" key="2">
    <source>
        <dbReference type="Proteomes" id="UP000016986"/>
    </source>
</evidence>
<sequence>MSVRIATRYPSEREVPRGRAIRDAFGASSSREGFALADDPEALARFRL</sequence>
<name>U2YV61_9EURY</name>
<accession>U2YV61</accession>
<protein>
    <submittedName>
        <fullName evidence="1">Uncharacterized protein</fullName>
    </submittedName>
</protein>
<evidence type="ECO:0000313" key="1">
    <source>
        <dbReference type="EMBL" id="GAD52905.1"/>
    </source>
</evidence>
<dbReference type="AlphaFoldDB" id="U2YV61"/>